<keyword evidence="4" id="KW-0010">Activator</keyword>
<dbReference type="EMBL" id="JAINUG010000361">
    <property type="protein sequence ID" value="KAJ8377223.1"/>
    <property type="molecule type" value="Genomic_DNA"/>
</dbReference>
<feature type="compositionally biased region" description="Low complexity" evidence="8">
    <location>
        <begin position="299"/>
        <end position="317"/>
    </location>
</feature>
<feature type="compositionally biased region" description="Acidic residues" evidence="8">
    <location>
        <begin position="354"/>
        <end position="373"/>
    </location>
</feature>
<name>A0AAD7RC71_9TELE</name>
<accession>A0AAD7RC71</accession>
<feature type="compositionally biased region" description="Basic residues" evidence="8">
    <location>
        <begin position="512"/>
        <end position="527"/>
    </location>
</feature>
<evidence type="ECO:0000256" key="1">
    <source>
        <dbReference type="ARBA" id="ARBA00008157"/>
    </source>
</evidence>
<evidence type="ECO:0000256" key="4">
    <source>
        <dbReference type="ARBA" id="ARBA00023159"/>
    </source>
</evidence>
<dbReference type="Pfam" id="PF03131">
    <property type="entry name" value="bZIP_Maf"/>
    <property type="match status" value="1"/>
</dbReference>
<evidence type="ECO:0000256" key="8">
    <source>
        <dbReference type="SAM" id="MobiDB-lite"/>
    </source>
</evidence>
<dbReference type="PANTHER" id="PTHR24411">
    <property type="entry name" value="NUCLEAR FACTOR ERYTHROID 2-RELATED FACTOR"/>
    <property type="match status" value="1"/>
</dbReference>
<evidence type="ECO:0000313" key="11">
    <source>
        <dbReference type="Proteomes" id="UP001221898"/>
    </source>
</evidence>
<feature type="region of interest" description="Disordered" evidence="8">
    <location>
        <begin position="501"/>
        <end position="527"/>
    </location>
</feature>
<gene>
    <name evidence="10" type="ORF">AAFF_G00265180</name>
</gene>
<keyword evidence="2" id="KW-0805">Transcription regulation</keyword>
<dbReference type="AlphaFoldDB" id="A0AAD7RC71"/>
<evidence type="ECO:0000256" key="6">
    <source>
        <dbReference type="ARBA" id="ARBA00023242"/>
    </source>
</evidence>
<evidence type="ECO:0000259" key="9">
    <source>
        <dbReference type="PROSITE" id="PS50217"/>
    </source>
</evidence>
<sequence length="527" mass="56860">MQHVKKYFTEGLIQFAILLSLVGVRVDVDTYLGGYLSRPLLETAVGPSSAYAQTPFHGARDTPGDGCGGLHAKCPDLERYYLASGRRLLREVRALGSPRFLPTRLSAWLVHLAPAEADAVTGTQEDPLSSDGVTGSGGGTEDEDDDRTFLHVAASQSAAPEGGARPCPGGDTSAKEGLHGDGTPPTGVEPQASLGHDVDQCWHDFLSLSGFDDMDLGVDMSSAISQDVSLQDAMVTAGRAGQGGAGVRWVFRAESIAEEEEEGTTRAGFLDEAVFEQINLLGLGLGGVSGAEGGRDSDSGLSLGSGSHSPSSPGSSSDAEPPVAMDADIWAEIVRHDHTYPAPPLREVKREALSEDEEDDEDEEDEEEEEEMSRDERRARALCIPVSAAEVVAMPVEDFLSLVGGRGLSAAQVTLLRDIRRRGKNKMAARSCRRRKLEAIGRLEGEVGRLERERDRLRSERAQSARAHAALARRLHALSRRVLERLCDDRGRPLCPDRHALHCAPDGTVSVRPHRPPRERRGRDKKH</sequence>
<dbReference type="GO" id="GO:0005634">
    <property type="term" value="C:nucleus"/>
    <property type="evidence" value="ECO:0007669"/>
    <property type="project" value="TreeGrafter"/>
</dbReference>
<dbReference type="SMART" id="SM00338">
    <property type="entry name" value="BRLZ"/>
    <property type="match status" value="1"/>
</dbReference>
<reference evidence="10" key="1">
    <citation type="journal article" date="2023" name="Science">
        <title>Genome structures resolve the early diversification of teleost fishes.</title>
        <authorList>
            <person name="Parey E."/>
            <person name="Louis A."/>
            <person name="Montfort J."/>
            <person name="Bouchez O."/>
            <person name="Roques C."/>
            <person name="Iampietro C."/>
            <person name="Lluch J."/>
            <person name="Castinel A."/>
            <person name="Donnadieu C."/>
            <person name="Desvignes T."/>
            <person name="Floi Bucao C."/>
            <person name="Jouanno E."/>
            <person name="Wen M."/>
            <person name="Mejri S."/>
            <person name="Dirks R."/>
            <person name="Jansen H."/>
            <person name="Henkel C."/>
            <person name="Chen W.J."/>
            <person name="Zahm M."/>
            <person name="Cabau C."/>
            <person name="Klopp C."/>
            <person name="Thompson A.W."/>
            <person name="Robinson-Rechavi M."/>
            <person name="Braasch I."/>
            <person name="Lecointre G."/>
            <person name="Bobe J."/>
            <person name="Postlethwait J.H."/>
            <person name="Berthelot C."/>
            <person name="Roest Crollius H."/>
            <person name="Guiguen Y."/>
        </authorList>
    </citation>
    <scope>NUCLEOTIDE SEQUENCE</scope>
    <source>
        <strain evidence="10">NC1722</strain>
    </source>
</reference>
<dbReference type="InterPro" id="IPR047167">
    <property type="entry name" value="NFE2-like"/>
</dbReference>
<feature type="domain" description="BZIP" evidence="9">
    <location>
        <begin position="415"/>
        <end position="478"/>
    </location>
</feature>
<dbReference type="Gene3D" id="1.10.880.10">
    <property type="entry name" value="Transcription factor, Skn-1-like, DNA-binding domain"/>
    <property type="match status" value="1"/>
</dbReference>
<evidence type="ECO:0000256" key="2">
    <source>
        <dbReference type="ARBA" id="ARBA00023015"/>
    </source>
</evidence>
<feature type="region of interest" description="Disordered" evidence="8">
    <location>
        <begin position="291"/>
        <end position="322"/>
    </location>
</feature>
<feature type="region of interest" description="Disordered" evidence="8">
    <location>
        <begin position="341"/>
        <end position="376"/>
    </location>
</feature>
<dbReference type="InterPro" id="IPR008917">
    <property type="entry name" value="TF_DNA-bd_sf"/>
</dbReference>
<comment type="similarity">
    <text evidence="1">Belongs to the bZIP family. CNC subfamily.</text>
</comment>
<dbReference type="SUPFAM" id="SSF47454">
    <property type="entry name" value="A DNA-binding domain in eukaryotic transcription factors"/>
    <property type="match status" value="1"/>
</dbReference>
<evidence type="ECO:0000313" key="10">
    <source>
        <dbReference type="EMBL" id="KAJ8377223.1"/>
    </source>
</evidence>
<evidence type="ECO:0000256" key="7">
    <source>
        <dbReference type="SAM" id="Coils"/>
    </source>
</evidence>
<keyword evidence="5" id="KW-0804">Transcription</keyword>
<feature type="coiled-coil region" evidence="7">
    <location>
        <begin position="433"/>
        <end position="467"/>
    </location>
</feature>
<keyword evidence="7" id="KW-0175">Coiled coil</keyword>
<dbReference type="InterPro" id="IPR004826">
    <property type="entry name" value="bZIP_Maf"/>
</dbReference>
<protein>
    <recommendedName>
        <fullName evidence="9">BZIP domain-containing protein</fullName>
    </recommendedName>
</protein>
<proteinExistence type="inferred from homology"/>
<keyword evidence="3" id="KW-0238">DNA-binding</keyword>
<dbReference type="InterPro" id="IPR004827">
    <property type="entry name" value="bZIP"/>
</dbReference>
<comment type="caution">
    <text evidence="10">The sequence shown here is derived from an EMBL/GenBank/DDBJ whole genome shotgun (WGS) entry which is preliminary data.</text>
</comment>
<evidence type="ECO:0000256" key="3">
    <source>
        <dbReference type="ARBA" id="ARBA00023125"/>
    </source>
</evidence>
<keyword evidence="11" id="KW-1185">Reference proteome</keyword>
<organism evidence="10 11">
    <name type="scientific">Aldrovandia affinis</name>
    <dbReference type="NCBI Taxonomy" id="143900"/>
    <lineage>
        <taxon>Eukaryota</taxon>
        <taxon>Metazoa</taxon>
        <taxon>Chordata</taxon>
        <taxon>Craniata</taxon>
        <taxon>Vertebrata</taxon>
        <taxon>Euteleostomi</taxon>
        <taxon>Actinopterygii</taxon>
        <taxon>Neopterygii</taxon>
        <taxon>Teleostei</taxon>
        <taxon>Notacanthiformes</taxon>
        <taxon>Halosauridae</taxon>
        <taxon>Aldrovandia</taxon>
    </lineage>
</organism>
<feature type="region of interest" description="Disordered" evidence="8">
    <location>
        <begin position="119"/>
        <end position="194"/>
    </location>
</feature>
<dbReference type="Proteomes" id="UP001221898">
    <property type="component" value="Unassembled WGS sequence"/>
</dbReference>
<dbReference type="GO" id="GO:0000978">
    <property type="term" value="F:RNA polymerase II cis-regulatory region sequence-specific DNA binding"/>
    <property type="evidence" value="ECO:0007669"/>
    <property type="project" value="InterPro"/>
</dbReference>
<dbReference type="PROSITE" id="PS50217">
    <property type="entry name" value="BZIP"/>
    <property type="match status" value="1"/>
</dbReference>
<evidence type="ECO:0000256" key="5">
    <source>
        <dbReference type="ARBA" id="ARBA00023163"/>
    </source>
</evidence>
<dbReference type="PANTHER" id="PTHR24411:SF8">
    <property type="entry name" value="NUCLEAR FACTOR ERYTHROID 2-RELATED FACTOR 3"/>
    <property type="match status" value="1"/>
</dbReference>
<dbReference type="GO" id="GO:0000981">
    <property type="term" value="F:DNA-binding transcription factor activity, RNA polymerase II-specific"/>
    <property type="evidence" value="ECO:0007669"/>
    <property type="project" value="TreeGrafter"/>
</dbReference>
<keyword evidence="6" id="KW-0539">Nucleus</keyword>